<keyword evidence="2" id="KW-1185">Reference proteome</keyword>
<proteinExistence type="predicted"/>
<organism evidence="1 2">
    <name type="scientific">Pseudoxanthomonas spadix (strain BD-a59)</name>
    <dbReference type="NCBI Taxonomy" id="1045855"/>
    <lineage>
        <taxon>Bacteria</taxon>
        <taxon>Pseudomonadati</taxon>
        <taxon>Pseudomonadota</taxon>
        <taxon>Gammaproteobacteria</taxon>
        <taxon>Lysobacterales</taxon>
        <taxon>Lysobacteraceae</taxon>
        <taxon>Pseudoxanthomonas</taxon>
    </lineage>
</organism>
<accession>G7UQV7</accession>
<reference evidence="1 2" key="1">
    <citation type="journal article" date="2012" name="J. Bacteriol.">
        <title>Complete Genome Sequence of the BTEX-Degrading Bacterium Pseudoxanthomonas spadix BD-a59.</title>
        <authorList>
            <person name="Lee S.H."/>
            <person name="Jin H.M."/>
            <person name="Lee H.J."/>
            <person name="Kim J.M."/>
            <person name="Jeon C.O."/>
        </authorList>
    </citation>
    <scope>NUCLEOTIDE SEQUENCE [LARGE SCALE GENOMIC DNA]</scope>
    <source>
        <strain evidence="1 2">BD-a59</strain>
    </source>
</reference>
<dbReference type="AlphaFoldDB" id="G7UQV7"/>
<protein>
    <submittedName>
        <fullName evidence="1">Uncharacterized protein</fullName>
    </submittedName>
</protein>
<evidence type="ECO:0000313" key="2">
    <source>
        <dbReference type="Proteomes" id="UP000005870"/>
    </source>
</evidence>
<dbReference type="HOGENOM" id="CLU_3011012_0_0_6"/>
<dbReference type="Proteomes" id="UP000005870">
    <property type="component" value="Chromosome"/>
</dbReference>
<dbReference type="EMBL" id="CP003093">
    <property type="protein sequence ID" value="AER57029.1"/>
    <property type="molecule type" value="Genomic_DNA"/>
</dbReference>
<evidence type="ECO:0000313" key="1">
    <source>
        <dbReference type="EMBL" id="AER57029.1"/>
    </source>
</evidence>
<gene>
    <name evidence="1" type="ordered locus">DSC_11925</name>
</gene>
<name>G7UQV7_PSEUP</name>
<sequence length="56" mass="6419">MNEVFQPEAEKDRHLRIKAGLDDVRAGRIIPHSEIKAWAKSLEDAARALLDRKTDH</sequence>
<dbReference type="KEGG" id="psd:DSC_11925"/>